<sequence length="206" mass="22948">MADAGGTVLRDVSISLGALIRANVFIEKPGDVDVEYHSPANEEAGIQGRRPLILVYLYRLSDNAYLRNTPATIVRTKNGFVRRAAPAVVDLLYLMVAYAQNAELELILIDRLKRLFSDVAVLEGDALKGGLRSTGNDYLTLVPDNLSLNEIHQLWGSFPSKPYRLSLFYTVSPVSIPRLNEEPVQRVYEVTSTYQVPVEPDEKAKE</sequence>
<evidence type="ECO:0000313" key="2">
    <source>
        <dbReference type="EMBL" id="RKH42418.1"/>
    </source>
</evidence>
<proteinExistence type="predicted"/>
<name>A0A3A8NDT9_9BACT</name>
<comment type="caution">
    <text evidence="2">The sequence shown here is derived from an EMBL/GenBank/DDBJ whole genome shotgun (WGS) entry which is preliminary data.</text>
</comment>
<evidence type="ECO:0000313" key="3">
    <source>
        <dbReference type="Proteomes" id="UP000272888"/>
    </source>
</evidence>
<accession>A0A3A8NDT9</accession>
<feature type="domain" description="Pvc16 N-terminal" evidence="1">
    <location>
        <begin position="16"/>
        <end position="186"/>
    </location>
</feature>
<evidence type="ECO:0000259" key="1">
    <source>
        <dbReference type="Pfam" id="PF14065"/>
    </source>
</evidence>
<dbReference type="AlphaFoldDB" id="A0A3A8NDT9"/>
<dbReference type="Proteomes" id="UP000272888">
    <property type="component" value="Unassembled WGS sequence"/>
</dbReference>
<organism evidence="2 3">
    <name type="scientific">Corallococcus llansteffanensis</name>
    <dbReference type="NCBI Taxonomy" id="2316731"/>
    <lineage>
        <taxon>Bacteria</taxon>
        <taxon>Pseudomonadati</taxon>
        <taxon>Myxococcota</taxon>
        <taxon>Myxococcia</taxon>
        <taxon>Myxococcales</taxon>
        <taxon>Cystobacterineae</taxon>
        <taxon>Myxococcaceae</taxon>
        <taxon>Corallococcus</taxon>
    </lineage>
</organism>
<dbReference type="RefSeq" id="WP_120614087.1">
    <property type="nucleotide sequence ID" value="NZ_RAWB01000673.1"/>
</dbReference>
<gene>
    <name evidence="2" type="ORF">D7V93_37835</name>
</gene>
<dbReference type="Pfam" id="PF14065">
    <property type="entry name" value="Pvc16_N"/>
    <property type="match status" value="1"/>
</dbReference>
<dbReference type="EMBL" id="RAWB01000673">
    <property type="protein sequence ID" value="RKH42418.1"/>
    <property type="molecule type" value="Genomic_DNA"/>
</dbReference>
<keyword evidence="3" id="KW-1185">Reference proteome</keyword>
<reference evidence="3" key="1">
    <citation type="submission" date="2018-09" db="EMBL/GenBank/DDBJ databases">
        <authorList>
            <person name="Livingstone P.G."/>
            <person name="Whitworth D.E."/>
        </authorList>
    </citation>
    <scope>NUCLEOTIDE SEQUENCE [LARGE SCALE GENOMIC DNA]</scope>
    <source>
        <strain evidence="3">CA051B</strain>
    </source>
</reference>
<dbReference type="InterPro" id="IPR025351">
    <property type="entry name" value="Pvc16_N"/>
</dbReference>
<protein>
    <submittedName>
        <fullName evidence="2">DUF4255 domain-containing protein</fullName>
    </submittedName>
</protein>